<gene>
    <name evidence="6" type="ORF">ACERLL_09940</name>
</gene>
<dbReference type="InterPro" id="IPR058240">
    <property type="entry name" value="rSAM_sf"/>
</dbReference>
<dbReference type="SUPFAM" id="SSF102114">
    <property type="entry name" value="Radical SAM enzymes"/>
    <property type="match status" value="1"/>
</dbReference>
<dbReference type="InterPro" id="IPR040086">
    <property type="entry name" value="MJ0683-like"/>
</dbReference>
<proteinExistence type="predicted"/>
<dbReference type="Gene3D" id="3.80.30.30">
    <property type="match status" value="1"/>
</dbReference>
<dbReference type="NCBIfam" id="NF033668">
    <property type="entry name" value="rSAM_PA0069"/>
    <property type="match status" value="1"/>
</dbReference>
<dbReference type="PANTHER" id="PTHR43432">
    <property type="entry name" value="SLR0285 PROTEIN"/>
    <property type="match status" value="1"/>
</dbReference>
<dbReference type="SFLD" id="SFLDS00029">
    <property type="entry name" value="Radical_SAM"/>
    <property type="match status" value="1"/>
</dbReference>
<dbReference type="PROSITE" id="PS51918">
    <property type="entry name" value="RADICAL_SAM"/>
    <property type="match status" value="1"/>
</dbReference>
<dbReference type="InterPro" id="IPR007197">
    <property type="entry name" value="rSAM"/>
</dbReference>
<feature type="compositionally biased region" description="Basic and acidic residues" evidence="4">
    <location>
        <begin position="21"/>
        <end position="40"/>
    </location>
</feature>
<protein>
    <submittedName>
        <fullName evidence="6">PA0069 family radical SAM protein</fullName>
    </submittedName>
</protein>
<feature type="region of interest" description="Disordered" evidence="4">
    <location>
        <begin position="341"/>
        <end position="360"/>
    </location>
</feature>
<dbReference type="Proteomes" id="UP001575181">
    <property type="component" value="Unassembled WGS sequence"/>
</dbReference>
<comment type="caution">
    <text evidence="6">The sequence shown here is derived from an EMBL/GenBank/DDBJ whole genome shotgun (WGS) entry which is preliminary data.</text>
</comment>
<dbReference type="Pfam" id="PF04055">
    <property type="entry name" value="Radical_SAM"/>
    <property type="match status" value="1"/>
</dbReference>
<keyword evidence="2" id="KW-0408">Iron</keyword>
<accession>A0ABV4TUY6</accession>
<sequence length="360" mass="39306">MAGGNRTDPPKGRGATSNPEGRFESVTHEPVDDGWGDKDPAPPSLRTEVAVDAARSAITWNDSPDLPFDRSVNPYRGCEHGCVYCYARPTHAYWDLSPGLDFESRLLVKPEAARLLEEELAAPDYRCAPMALGTNTDPYQPIEKKYGITRALLETLERTSHPVSVVTKSTLVERDLDVLAPMAARNLATVTVSLTTFNRELSRRMEPRAAAPNRRLRIIKNLTSAGIPVGVLVAPVIPVLTDGELERILEACAEAGAGSAGYVLLRLPHEVEGLFREWLATHYPQKADHVMSRLEEARGGAANDPEFGSRMTGTGAYAELIGRRFNLACQRLRLSGHDNALETGLFTPPPPPSGTQMSLF</sequence>
<dbReference type="SFLD" id="SFLDG01084">
    <property type="entry name" value="Uncharacterised_Radical_SAM_Su"/>
    <property type="match status" value="1"/>
</dbReference>
<evidence type="ECO:0000256" key="4">
    <source>
        <dbReference type="SAM" id="MobiDB-lite"/>
    </source>
</evidence>
<dbReference type="CDD" id="cd01335">
    <property type="entry name" value="Radical_SAM"/>
    <property type="match status" value="1"/>
</dbReference>
<name>A0ABV4TUY6_9GAMM</name>
<keyword evidence="7" id="KW-1185">Reference proteome</keyword>
<dbReference type="SMART" id="SM00729">
    <property type="entry name" value="Elp3"/>
    <property type="match status" value="1"/>
</dbReference>
<organism evidence="6 7">
    <name type="scientific">Thiohalorhabdus methylotrophus</name>
    <dbReference type="NCBI Taxonomy" id="3242694"/>
    <lineage>
        <taxon>Bacteria</taxon>
        <taxon>Pseudomonadati</taxon>
        <taxon>Pseudomonadota</taxon>
        <taxon>Gammaproteobacteria</taxon>
        <taxon>Thiohalorhabdales</taxon>
        <taxon>Thiohalorhabdaceae</taxon>
        <taxon>Thiohalorhabdus</taxon>
    </lineage>
</organism>
<keyword evidence="1" id="KW-0479">Metal-binding</keyword>
<evidence type="ECO:0000313" key="6">
    <source>
        <dbReference type="EMBL" id="MFA9461144.1"/>
    </source>
</evidence>
<dbReference type="RefSeq" id="WP_373655930.1">
    <property type="nucleotide sequence ID" value="NZ_JBGUAW010000006.1"/>
</dbReference>
<feature type="region of interest" description="Disordered" evidence="4">
    <location>
        <begin position="1"/>
        <end position="44"/>
    </location>
</feature>
<dbReference type="InterPro" id="IPR006638">
    <property type="entry name" value="Elp3/MiaA/NifB-like_rSAM"/>
</dbReference>
<evidence type="ECO:0000256" key="3">
    <source>
        <dbReference type="ARBA" id="ARBA00023014"/>
    </source>
</evidence>
<evidence type="ECO:0000256" key="2">
    <source>
        <dbReference type="ARBA" id="ARBA00023004"/>
    </source>
</evidence>
<feature type="domain" description="Radical SAM core" evidence="5">
    <location>
        <begin position="64"/>
        <end position="301"/>
    </location>
</feature>
<reference evidence="6 7" key="1">
    <citation type="submission" date="2024-08" db="EMBL/GenBank/DDBJ databases">
        <title>Whole-genome sequencing of halo(alkali)philic microorganisms from hypersaline lakes.</title>
        <authorList>
            <person name="Sorokin D.Y."/>
            <person name="Merkel A.Y."/>
            <person name="Messina E."/>
            <person name="Yakimov M."/>
        </authorList>
    </citation>
    <scope>NUCLEOTIDE SEQUENCE [LARGE SCALE GENOMIC DNA]</scope>
    <source>
        <strain evidence="6 7">Cl-TMA</strain>
    </source>
</reference>
<evidence type="ECO:0000313" key="7">
    <source>
        <dbReference type="Proteomes" id="UP001575181"/>
    </source>
</evidence>
<evidence type="ECO:0000259" key="5">
    <source>
        <dbReference type="PROSITE" id="PS51918"/>
    </source>
</evidence>
<dbReference type="EMBL" id="JBGUAW010000006">
    <property type="protein sequence ID" value="MFA9461144.1"/>
    <property type="molecule type" value="Genomic_DNA"/>
</dbReference>
<evidence type="ECO:0000256" key="1">
    <source>
        <dbReference type="ARBA" id="ARBA00022723"/>
    </source>
</evidence>
<dbReference type="PANTHER" id="PTHR43432:SF3">
    <property type="entry name" value="SLR0285 PROTEIN"/>
    <property type="match status" value="1"/>
</dbReference>
<keyword evidence="3" id="KW-0411">Iron-sulfur</keyword>